<sequence length="118" mass="13550">MVTLDFILPGLINQDYTVEDYAFGQISWIDPAHIKRGVLVPMHEHTNDEIISYMFKGQMFHEDSDGNSENISPGRLMLMGAGKSFWHQESTRMKRLKCYRSLFAHEKRSCAPSTILSP</sequence>
<dbReference type="AlphaFoldDB" id="A0A0R1TPM7"/>
<name>A0A0R1TPM7_9LACO</name>
<accession>A0A0R1TPM7</accession>
<dbReference type="RefSeq" id="WP_056957313.1">
    <property type="nucleotide sequence ID" value="NZ_AZFT01000053.1"/>
</dbReference>
<evidence type="ECO:0000313" key="5">
    <source>
        <dbReference type="Proteomes" id="UP000051324"/>
    </source>
</evidence>
<keyword evidence="5" id="KW-1185">Reference proteome</keyword>
<dbReference type="InterPro" id="IPR003829">
    <property type="entry name" value="Pirin_N_dom"/>
</dbReference>
<dbReference type="PANTHER" id="PTHR43212:SF3">
    <property type="entry name" value="QUERCETIN 2,3-DIOXYGENASE"/>
    <property type="match status" value="1"/>
</dbReference>
<dbReference type="InterPro" id="IPR012093">
    <property type="entry name" value="Pirin"/>
</dbReference>
<dbReference type="EMBL" id="AZFT01000053">
    <property type="protein sequence ID" value="KRL83398.1"/>
    <property type="molecule type" value="Genomic_DNA"/>
</dbReference>
<dbReference type="eggNOG" id="COG1741">
    <property type="taxonomic scope" value="Bacteria"/>
</dbReference>
<dbReference type="InterPro" id="IPR011051">
    <property type="entry name" value="RmlC_Cupin_sf"/>
</dbReference>
<dbReference type="Pfam" id="PF02678">
    <property type="entry name" value="Pirin"/>
    <property type="match status" value="1"/>
</dbReference>
<evidence type="ECO:0000256" key="1">
    <source>
        <dbReference type="ARBA" id="ARBA00008416"/>
    </source>
</evidence>
<evidence type="ECO:0000259" key="3">
    <source>
        <dbReference type="Pfam" id="PF02678"/>
    </source>
</evidence>
<dbReference type="STRING" id="1423724.FC32_GL000648"/>
<evidence type="ECO:0000313" key="4">
    <source>
        <dbReference type="EMBL" id="KRL83398.1"/>
    </source>
</evidence>
<dbReference type="Proteomes" id="UP000051324">
    <property type="component" value="Unassembled WGS sequence"/>
</dbReference>
<protein>
    <recommendedName>
        <fullName evidence="3">Pirin N-terminal domain-containing protein</fullName>
    </recommendedName>
</protein>
<organism evidence="4 5">
    <name type="scientific">Ligilactobacillus apodemi DSM 16634 = JCM 16172</name>
    <dbReference type="NCBI Taxonomy" id="1423724"/>
    <lineage>
        <taxon>Bacteria</taxon>
        <taxon>Bacillati</taxon>
        <taxon>Bacillota</taxon>
        <taxon>Bacilli</taxon>
        <taxon>Lactobacillales</taxon>
        <taxon>Lactobacillaceae</taxon>
        <taxon>Ligilactobacillus</taxon>
    </lineage>
</organism>
<gene>
    <name evidence="4" type="ORF">FC32_GL000648</name>
</gene>
<reference evidence="4 5" key="1">
    <citation type="journal article" date="2015" name="Genome Announc.">
        <title>Expanding the biotechnology potential of lactobacilli through comparative genomics of 213 strains and associated genera.</title>
        <authorList>
            <person name="Sun Z."/>
            <person name="Harris H.M."/>
            <person name="McCann A."/>
            <person name="Guo C."/>
            <person name="Argimon S."/>
            <person name="Zhang W."/>
            <person name="Yang X."/>
            <person name="Jeffery I.B."/>
            <person name="Cooney J.C."/>
            <person name="Kagawa T.F."/>
            <person name="Liu W."/>
            <person name="Song Y."/>
            <person name="Salvetti E."/>
            <person name="Wrobel A."/>
            <person name="Rasinkangas P."/>
            <person name="Parkhill J."/>
            <person name="Rea M.C."/>
            <person name="O'Sullivan O."/>
            <person name="Ritari J."/>
            <person name="Douillard F.P."/>
            <person name="Paul Ross R."/>
            <person name="Yang R."/>
            <person name="Briner A.E."/>
            <person name="Felis G.E."/>
            <person name="de Vos W.M."/>
            <person name="Barrangou R."/>
            <person name="Klaenhammer T.R."/>
            <person name="Caufield P.W."/>
            <person name="Cui Y."/>
            <person name="Zhang H."/>
            <person name="O'Toole P.W."/>
        </authorList>
    </citation>
    <scope>NUCLEOTIDE SEQUENCE [LARGE SCALE GENOMIC DNA]</scope>
    <source>
        <strain evidence="4 5">DSM 16634</strain>
    </source>
</reference>
<proteinExistence type="inferred from homology"/>
<comment type="caution">
    <text evidence="4">The sequence shown here is derived from an EMBL/GenBank/DDBJ whole genome shotgun (WGS) entry which is preliminary data.</text>
</comment>
<evidence type="ECO:0000256" key="2">
    <source>
        <dbReference type="RuleBase" id="RU003457"/>
    </source>
</evidence>
<dbReference type="InterPro" id="IPR014710">
    <property type="entry name" value="RmlC-like_jellyroll"/>
</dbReference>
<dbReference type="SUPFAM" id="SSF51182">
    <property type="entry name" value="RmlC-like cupins"/>
    <property type="match status" value="1"/>
</dbReference>
<dbReference type="Gene3D" id="2.60.120.10">
    <property type="entry name" value="Jelly Rolls"/>
    <property type="match status" value="1"/>
</dbReference>
<dbReference type="PATRIC" id="fig|1423724.4.peg.684"/>
<dbReference type="PANTHER" id="PTHR43212">
    <property type="entry name" value="QUERCETIN 2,3-DIOXYGENASE"/>
    <property type="match status" value="1"/>
</dbReference>
<feature type="domain" description="Pirin N-terminal" evidence="3">
    <location>
        <begin position="31"/>
        <end position="94"/>
    </location>
</feature>
<comment type="similarity">
    <text evidence="1 2">Belongs to the pirin family.</text>
</comment>